<dbReference type="AlphaFoldDB" id="A0A326UC09"/>
<feature type="domain" description="Phosphodiester glycosidase" evidence="1">
    <location>
        <begin position="102"/>
        <end position="250"/>
    </location>
</feature>
<keyword evidence="3" id="KW-1185">Reference proteome</keyword>
<evidence type="ECO:0000313" key="3">
    <source>
        <dbReference type="Proteomes" id="UP000248806"/>
    </source>
</evidence>
<dbReference type="PANTHER" id="PTHR40446:SF2">
    <property type="entry name" value="N-ACETYLGLUCOSAMINE-1-PHOSPHODIESTER ALPHA-N-ACETYLGLUCOSAMINIDASE"/>
    <property type="match status" value="1"/>
</dbReference>
<dbReference type="InterPro" id="IPR018711">
    <property type="entry name" value="NAGPA"/>
</dbReference>
<organism evidence="2 3">
    <name type="scientific">Thermosporothrix hazakensis</name>
    <dbReference type="NCBI Taxonomy" id="644383"/>
    <lineage>
        <taxon>Bacteria</taxon>
        <taxon>Bacillati</taxon>
        <taxon>Chloroflexota</taxon>
        <taxon>Ktedonobacteria</taxon>
        <taxon>Ktedonobacterales</taxon>
        <taxon>Thermosporotrichaceae</taxon>
        <taxon>Thermosporothrix</taxon>
    </lineage>
</organism>
<evidence type="ECO:0000259" key="1">
    <source>
        <dbReference type="Pfam" id="PF09992"/>
    </source>
</evidence>
<dbReference type="Pfam" id="PF09992">
    <property type="entry name" value="NAGPA"/>
    <property type="match status" value="1"/>
</dbReference>
<dbReference type="OrthoDB" id="154308at2"/>
<dbReference type="Proteomes" id="UP000248806">
    <property type="component" value="Unassembled WGS sequence"/>
</dbReference>
<gene>
    <name evidence="2" type="ORF">EI42_01450</name>
</gene>
<dbReference type="PROSITE" id="PS51257">
    <property type="entry name" value="PROKAR_LIPOPROTEIN"/>
    <property type="match status" value="1"/>
</dbReference>
<evidence type="ECO:0000313" key="2">
    <source>
        <dbReference type="EMBL" id="PZW32905.1"/>
    </source>
</evidence>
<comment type="caution">
    <text evidence="2">The sequence shown here is derived from an EMBL/GenBank/DDBJ whole genome shotgun (WGS) entry which is preliminary data.</text>
</comment>
<dbReference type="EMBL" id="QKUF01000003">
    <property type="protein sequence ID" value="PZW32905.1"/>
    <property type="molecule type" value="Genomic_DNA"/>
</dbReference>
<dbReference type="PANTHER" id="PTHR40446">
    <property type="entry name" value="N-ACETYLGLUCOSAMINE-1-PHOSPHODIESTER ALPHA-N-ACETYLGLUCOSAMINIDASE"/>
    <property type="match status" value="1"/>
</dbReference>
<sequence>MHQKRTPFLLLLLLLSIILSSCSLPGLSIGTDNSGNQANGQILNKWLPSSSGIEVRYERWKGAGNNEDLITIVRMKPQSIKLSVAYQPTEPLTVKEWMQKTGARAIINGGYFDAQNRPTALLVSNGQPFGNSYEGFGGMLSVDAQGTIGLRSLNQQPYDPSSESVQQATQSAPMLVIDGKRAEFNANADVQRRTVVALDKEGNLLFIVSSMLAFTLDEMADLLVASDLSIQTALNLDGGSSTGLYVHGEQQKVEIDANVALPIVIVVK</sequence>
<proteinExistence type="predicted"/>
<reference evidence="2 3" key="1">
    <citation type="submission" date="2018-06" db="EMBL/GenBank/DDBJ databases">
        <title>Genomic Encyclopedia of Archaeal and Bacterial Type Strains, Phase II (KMG-II): from individual species to whole genera.</title>
        <authorList>
            <person name="Goeker M."/>
        </authorList>
    </citation>
    <scope>NUCLEOTIDE SEQUENCE [LARGE SCALE GENOMIC DNA]</scope>
    <source>
        <strain evidence="2 3">ATCC BAA-1881</strain>
    </source>
</reference>
<dbReference type="RefSeq" id="WP_111320324.1">
    <property type="nucleotide sequence ID" value="NZ_BIFX01000001.1"/>
</dbReference>
<protein>
    <submittedName>
        <fullName evidence="2">Uncharacterized protein DUF2233</fullName>
    </submittedName>
</protein>
<name>A0A326UC09_THEHA</name>
<accession>A0A326UC09</accession>